<accession>A0A4C1YMW0</accession>
<comment type="caution">
    <text evidence="1">The sequence shown here is derived from an EMBL/GenBank/DDBJ whole genome shotgun (WGS) entry which is preliminary data.</text>
</comment>
<sequence length="102" mass="10797">MCRVTWRDAAASNFVAVIASIYNRSTSPLAAVLVAVSTNVTVDPSSSNACVSSCPIDPITHTGTIFKNAHDANGFCVCRRQCLASPPRVRLSASGQQPDVQF</sequence>
<protein>
    <submittedName>
        <fullName evidence="1">Uncharacterized protein</fullName>
    </submittedName>
</protein>
<proteinExistence type="predicted"/>
<name>A0A4C1YMW0_EUMVA</name>
<evidence type="ECO:0000313" key="1">
    <source>
        <dbReference type="EMBL" id="GBP77488.1"/>
    </source>
</evidence>
<dbReference type="AlphaFoldDB" id="A0A4C1YMW0"/>
<organism evidence="1 2">
    <name type="scientific">Eumeta variegata</name>
    <name type="common">Bagworm moth</name>
    <name type="synonym">Eumeta japonica</name>
    <dbReference type="NCBI Taxonomy" id="151549"/>
    <lineage>
        <taxon>Eukaryota</taxon>
        <taxon>Metazoa</taxon>
        <taxon>Ecdysozoa</taxon>
        <taxon>Arthropoda</taxon>
        <taxon>Hexapoda</taxon>
        <taxon>Insecta</taxon>
        <taxon>Pterygota</taxon>
        <taxon>Neoptera</taxon>
        <taxon>Endopterygota</taxon>
        <taxon>Lepidoptera</taxon>
        <taxon>Glossata</taxon>
        <taxon>Ditrysia</taxon>
        <taxon>Tineoidea</taxon>
        <taxon>Psychidae</taxon>
        <taxon>Oiketicinae</taxon>
        <taxon>Eumeta</taxon>
    </lineage>
</organism>
<dbReference type="EMBL" id="BGZK01001333">
    <property type="protein sequence ID" value="GBP77488.1"/>
    <property type="molecule type" value="Genomic_DNA"/>
</dbReference>
<evidence type="ECO:0000313" key="2">
    <source>
        <dbReference type="Proteomes" id="UP000299102"/>
    </source>
</evidence>
<gene>
    <name evidence="1" type="ORF">EVAR_62564_1</name>
</gene>
<reference evidence="1 2" key="1">
    <citation type="journal article" date="2019" name="Commun. Biol.">
        <title>The bagworm genome reveals a unique fibroin gene that provides high tensile strength.</title>
        <authorList>
            <person name="Kono N."/>
            <person name="Nakamura H."/>
            <person name="Ohtoshi R."/>
            <person name="Tomita M."/>
            <person name="Numata K."/>
            <person name="Arakawa K."/>
        </authorList>
    </citation>
    <scope>NUCLEOTIDE SEQUENCE [LARGE SCALE GENOMIC DNA]</scope>
</reference>
<dbReference type="Proteomes" id="UP000299102">
    <property type="component" value="Unassembled WGS sequence"/>
</dbReference>
<keyword evidence="2" id="KW-1185">Reference proteome</keyword>